<dbReference type="Proteomes" id="UP001202328">
    <property type="component" value="Unassembled WGS sequence"/>
</dbReference>
<evidence type="ECO:0000313" key="5">
    <source>
        <dbReference type="EMBL" id="KAI3940898.1"/>
    </source>
</evidence>
<evidence type="ECO:0000256" key="2">
    <source>
        <dbReference type="SAM" id="Phobius"/>
    </source>
</evidence>
<feature type="domain" description="DUF7769" evidence="4">
    <location>
        <begin position="76"/>
        <end position="130"/>
    </location>
</feature>
<evidence type="ECO:0000259" key="3">
    <source>
        <dbReference type="Pfam" id="PF01498"/>
    </source>
</evidence>
<keyword evidence="2" id="KW-1133">Transmembrane helix</keyword>
<dbReference type="GO" id="GO:0006313">
    <property type="term" value="P:DNA transposition"/>
    <property type="evidence" value="ECO:0007669"/>
    <property type="project" value="InterPro"/>
</dbReference>
<dbReference type="GO" id="GO:0003677">
    <property type="term" value="F:DNA binding"/>
    <property type="evidence" value="ECO:0007669"/>
    <property type="project" value="InterPro"/>
</dbReference>
<feature type="domain" description="Transposase Tc1-like" evidence="3">
    <location>
        <begin position="154"/>
        <end position="214"/>
    </location>
</feature>
<dbReference type="Gene3D" id="3.30.420.10">
    <property type="entry name" value="Ribonuclease H-like superfamily/Ribonuclease H"/>
    <property type="match status" value="1"/>
</dbReference>
<comment type="caution">
    <text evidence="5">The sequence shown here is derived from an EMBL/GenBank/DDBJ whole genome shotgun (WGS) entry which is preliminary data.</text>
</comment>
<dbReference type="PANTHER" id="PTHR47169">
    <property type="entry name" value="OS01G0541250 PROTEIN"/>
    <property type="match status" value="1"/>
</dbReference>
<dbReference type="InterPro" id="IPR056671">
    <property type="entry name" value="DUF7769"/>
</dbReference>
<dbReference type="AlphaFoldDB" id="A0AAD4XSS8"/>
<feature type="transmembrane region" description="Helical" evidence="2">
    <location>
        <begin position="489"/>
        <end position="512"/>
    </location>
</feature>
<reference evidence="5" key="1">
    <citation type="submission" date="2022-04" db="EMBL/GenBank/DDBJ databases">
        <title>A functionally conserved STORR gene fusion in Papaver species that diverged 16.8 million years ago.</title>
        <authorList>
            <person name="Catania T."/>
        </authorList>
    </citation>
    <scope>NUCLEOTIDE SEQUENCE</scope>
    <source>
        <strain evidence="5">S-188037</strain>
    </source>
</reference>
<dbReference type="EMBL" id="JAJJMB010005066">
    <property type="protein sequence ID" value="KAI3940898.1"/>
    <property type="molecule type" value="Genomic_DNA"/>
</dbReference>
<dbReference type="GO" id="GO:0015074">
    <property type="term" value="P:DNA integration"/>
    <property type="evidence" value="ECO:0007669"/>
    <property type="project" value="InterPro"/>
</dbReference>
<keyword evidence="2" id="KW-0812">Transmembrane</keyword>
<dbReference type="Pfam" id="PF24964">
    <property type="entry name" value="DUF7769"/>
    <property type="match status" value="1"/>
</dbReference>
<organism evidence="5 6">
    <name type="scientific">Papaver atlanticum</name>
    <dbReference type="NCBI Taxonomy" id="357466"/>
    <lineage>
        <taxon>Eukaryota</taxon>
        <taxon>Viridiplantae</taxon>
        <taxon>Streptophyta</taxon>
        <taxon>Embryophyta</taxon>
        <taxon>Tracheophyta</taxon>
        <taxon>Spermatophyta</taxon>
        <taxon>Magnoliopsida</taxon>
        <taxon>Ranunculales</taxon>
        <taxon>Papaveraceae</taxon>
        <taxon>Papaveroideae</taxon>
        <taxon>Papaver</taxon>
    </lineage>
</organism>
<keyword evidence="6" id="KW-1185">Reference proteome</keyword>
<dbReference type="Pfam" id="PF01498">
    <property type="entry name" value="HTH_Tnp_Tc3_2"/>
    <property type="match status" value="1"/>
</dbReference>
<dbReference type="PANTHER" id="PTHR47169:SF2">
    <property type="entry name" value="OS01G0541250 PROTEIN"/>
    <property type="match status" value="1"/>
</dbReference>
<evidence type="ECO:0000256" key="1">
    <source>
        <dbReference type="SAM" id="MobiDB-lite"/>
    </source>
</evidence>
<dbReference type="InterPro" id="IPR002492">
    <property type="entry name" value="Transposase_Tc1-like"/>
</dbReference>
<feature type="region of interest" description="Disordered" evidence="1">
    <location>
        <begin position="38"/>
        <end position="73"/>
    </location>
</feature>
<accession>A0AAD4XSS8</accession>
<sequence length="513" mass="59002">MDFDLNEIPTEELPNIPIPPDYESEYRFIDLNECYQEEDMDDHEEEEEEDEEELHSSANNMVQPQNRSLGNKKKNLTSNLKRAIIENLMEACINGKLGKGEIANIANRFSVSTRSVSRLWHDLKTANANGVMLDISSKMVKRVGRKKIQIDLELIKSIPLRRRTSIRSLACSLNLSTSTIHGRIRDGNLKPRSSALRPDLTDDNKKERVEFCLKMITEGMNKWFYITKTAQIYYLHAEEDEPLRTCKSKRFITKIMFLTVVARPRFDHAKQEMFDGKIGIWPFVIREAAKRNIKNRAAGTMETKAMKFVTKEIIRNYMINELLLAIVEKWPFTTYKTVIVQQDNARPHVHENDEKFMQAVRSHGVDIRLLSQPPNSPDLNVLDLGFFRAITALQHKDAPTTVDEFIASVTRAFELFSTESSNNVFLTLQSRMKKITRIKGGIHYKIPHMNKSGLIRMNQPPVVLQCDSQVVNEARAYTCGAQQQSEIPIISSAIISGLVFFDFVLFFHPLLFF</sequence>
<feature type="region of interest" description="Disordered" evidence="1">
    <location>
        <begin position="1"/>
        <end position="21"/>
    </location>
</feature>
<evidence type="ECO:0008006" key="7">
    <source>
        <dbReference type="Google" id="ProtNLM"/>
    </source>
</evidence>
<feature type="compositionally biased region" description="Polar residues" evidence="1">
    <location>
        <begin position="56"/>
        <end position="69"/>
    </location>
</feature>
<name>A0AAD4XSS8_9MAGN</name>
<keyword evidence="2" id="KW-0472">Membrane</keyword>
<dbReference type="InterPro" id="IPR036397">
    <property type="entry name" value="RNaseH_sf"/>
</dbReference>
<evidence type="ECO:0000313" key="6">
    <source>
        <dbReference type="Proteomes" id="UP001202328"/>
    </source>
</evidence>
<proteinExistence type="predicted"/>
<gene>
    <name evidence="5" type="ORF">MKW98_008270</name>
</gene>
<feature type="non-terminal residue" evidence="5">
    <location>
        <position position="513"/>
    </location>
</feature>
<feature type="compositionally biased region" description="Acidic residues" evidence="1">
    <location>
        <begin position="38"/>
        <end position="53"/>
    </location>
</feature>
<protein>
    <recommendedName>
        <fullName evidence="7">Transposase</fullName>
    </recommendedName>
</protein>
<evidence type="ECO:0000259" key="4">
    <source>
        <dbReference type="Pfam" id="PF24964"/>
    </source>
</evidence>